<evidence type="ECO:0000256" key="2">
    <source>
        <dbReference type="SAM" id="Coils"/>
    </source>
</evidence>
<reference evidence="5" key="1">
    <citation type="submission" date="2019-09" db="EMBL/GenBank/DDBJ databases">
        <title>Draft genome information of white flower Hibiscus syriacus.</title>
        <authorList>
            <person name="Kim Y.-M."/>
        </authorList>
    </citation>
    <scope>NUCLEOTIDE SEQUENCE [LARGE SCALE GENOMIC DNA]</scope>
    <source>
        <strain evidence="5">YM2019G1</strain>
    </source>
</reference>
<evidence type="ECO:0000313" key="5">
    <source>
        <dbReference type="EMBL" id="KAE8721986.1"/>
    </source>
</evidence>
<dbReference type="Proteomes" id="UP000436088">
    <property type="component" value="Unassembled WGS sequence"/>
</dbReference>
<name>A0A6A3BZ67_HIBSY</name>
<feature type="compositionally biased region" description="Acidic residues" evidence="3">
    <location>
        <begin position="383"/>
        <end position="399"/>
    </location>
</feature>
<feature type="coiled-coil region" evidence="2">
    <location>
        <begin position="849"/>
        <end position="883"/>
    </location>
</feature>
<feature type="domain" description="RRM" evidence="4">
    <location>
        <begin position="22"/>
        <end position="96"/>
    </location>
</feature>
<dbReference type="SMART" id="SM00360">
    <property type="entry name" value="RRM"/>
    <property type="match status" value="1"/>
</dbReference>
<keyword evidence="6" id="KW-1185">Reference proteome</keyword>
<dbReference type="Pfam" id="PF02992">
    <property type="entry name" value="Transposase_21"/>
    <property type="match status" value="1"/>
</dbReference>
<comment type="caution">
    <text evidence="5">The sequence shown here is derived from an EMBL/GenBank/DDBJ whole genome shotgun (WGS) entry which is preliminary data.</text>
</comment>
<evidence type="ECO:0000256" key="1">
    <source>
        <dbReference type="PROSITE-ProRule" id="PRU00176"/>
    </source>
</evidence>
<dbReference type="InterPro" id="IPR025452">
    <property type="entry name" value="DUF4218"/>
</dbReference>
<dbReference type="GO" id="GO:0003723">
    <property type="term" value="F:RNA binding"/>
    <property type="evidence" value="ECO:0007669"/>
    <property type="project" value="UniProtKB-UniRule"/>
</dbReference>
<dbReference type="PANTHER" id="PTHR10775">
    <property type="entry name" value="OS08G0208400 PROTEIN"/>
    <property type="match status" value="1"/>
</dbReference>
<evidence type="ECO:0000313" key="6">
    <source>
        <dbReference type="Proteomes" id="UP000436088"/>
    </source>
</evidence>
<dbReference type="InterPro" id="IPR012677">
    <property type="entry name" value="Nucleotide-bd_a/b_plait_sf"/>
</dbReference>
<dbReference type="Pfam" id="PF13960">
    <property type="entry name" value="DUF4218"/>
    <property type="match status" value="1"/>
</dbReference>
<dbReference type="EMBL" id="VEPZ02000582">
    <property type="protein sequence ID" value="KAE8721986.1"/>
    <property type="molecule type" value="Genomic_DNA"/>
</dbReference>
<gene>
    <name evidence="5" type="ORF">F3Y22_tig00014673pilonHSYRG00004</name>
</gene>
<dbReference type="Gene3D" id="3.30.70.330">
    <property type="match status" value="1"/>
</dbReference>
<evidence type="ECO:0000256" key="3">
    <source>
        <dbReference type="SAM" id="MobiDB-lite"/>
    </source>
</evidence>
<dbReference type="InterPro" id="IPR000504">
    <property type="entry name" value="RRM_dom"/>
</dbReference>
<keyword evidence="1" id="KW-0694">RNA-binding</keyword>
<dbReference type="SUPFAM" id="SSF54928">
    <property type="entry name" value="RNA-binding domain, RBD"/>
    <property type="match status" value="1"/>
</dbReference>
<dbReference type="CDD" id="cd12614">
    <property type="entry name" value="RRM1_PUB1"/>
    <property type="match status" value="1"/>
</dbReference>
<organism evidence="5 6">
    <name type="scientific">Hibiscus syriacus</name>
    <name type="common">Rose of Sharon</name>
    <dbReference type="NCBI Taxonomy" id="106335"/>
    <lineage>
        <taxon>Eukaryota</taxon>
        <taxon>Viridiplantae</taxon>
        <taxon>Streptophyta</taxon>
        <taxon>Embryophyta</taxon>
        <taxon>Tracheophyta</taxon>
        <taxon>Spermatophyta</taxon>
        <taxon>Magnoliopsida</taxon>
        <taxon>eudicotyledons</taxon>
        <taxon>Gunneridae</taxon>
        <taxon>Pentapetalae</taxon>
        <taxon>rosids</taxon>
        <taxon>malvids</taxon>
        <taxon>Malvales</taxon>
        <taxon>Malvaceae</taxon>
        <taxon>Malvoideae</taxon>
        <taxon>Hibiscus</taxon>
    </lineage>
</organism>
<dbReference type="PANTHER" id="PTHR10775:SF173">
    <property type="match status" value="1"/>
</dbReference>
<proteinExistence type="predicted"/>
<accession>A0A6A3BZ67</accession>
<feature type="region of interest" description="Disordered" evidence="3">
    <location>
        <begin position="365"/>
        <end position="399"/>
    </location>
</feature>
<dbReference type="InterPro" id="IPR004242">
    <property type="entry name" value="Transposase_21"/>
</dbReference>
<protein>
    <submittedName>
        <fullName evidence="5">Oligouridylate-binding protein 1B</fullName>
    </submittedName>
</protein>
<dbReference type="Pfam" id="PF00076">
    <property type="entry name" value="RRM_1"/>
    <property type="match status" value="1"/>
</dbReference>
<dbReference type="AlphaFoldDB" id="A0A6A3BZ67"/>
<sequence length="890" mass="102803">MRCIEPIPSGNLPPGFDPSTCRSVYVGNIHTQVTESLLQEVFASTGPIEGCKLVRKNKSSYGFVHYFDRRSAALAILSLNGRHLFGQPIKVNWAYASGHREDTSLFCLHLWNEDDSTNIITFSALPFLTDRSASTSYSTYPAPSHHPTFRKDDMKGMLRDAFNMHNSQPYVTENYWQNDVNDSIEMGRIGCDEEPIGEATKFYKLLNEMNEQLYDGSKFSKLSFCIRLFHLKIPRRVDWELLYAIVGVTRRSVSFCKNPSIMEAENVTKDEAQAPSRKKPIKILRYFPLILRLQRLFMSSKIVESIRWHHDSRTNDGLLWHPVDSLAWKSFDNKYPSFARDPQNFRLGLATDRMLKNINFTYGKMNQPSSTRSKKKAKHVNEEVEVDEQTDDEFDEEDDPNEVDLLRKRSMFFELPYWKKQILRHNLDVLHIEKNVCENIIGTILNDGRKSKDNLKSRLDLVEMGIQHDLHPQLHSNGRYFLSPSIFSLLKKEKEVFCTVLNDIKVPDGFLGKLKSYCRNKRYLEGSIAKGYLAEECMTFCSRYLEDVETRWNIPIRNDVLSTDDLPQHYLFGSYGQPLGKVEIAHLDDTSWVQAHRYVLFHHDSIDPFRTNNEESNAPESSEVHETVEEEVEIQVENAGTHKTRGRTTLKELYQLPPRHRVKVSRNDADQPISPEARFLVGYLGIVGRNTNLLPINYESWREMPNSNKNQTLDFVKNDLILEEKLQTIPPRMFRYQWEDAIRFWSSQKGQDLGHVGFASRQHQKFTHKAGSKSFACIANEEEKLREKRVEYHATGSSQCLVNDGDIENRAINDVLGPERYGRVRCQGSFVTPTKYFGFSSSQYMSSQSQSSQLEISRLKQKLAEIDQQMANMKAENEAREATAAQREAE</sequence>
<dbReference type="PROSITE" id="PS50102">
    <property type="entry name" value="RRM"/>
    <property type="match status" value="1"/>
</dbReference>
<keyword evidence="2" id="KW-0175">Coiled coil</keyword>
<evidence type="ECO:0000259" key="4">
    <source>
        <dbReference type="PROSITE" id="PS50102"/>
    </source>
</evidence>
<dbReference type="InterPro" id="IPR035979">
    <property type="entry name" value="RBD_domain_sf"/>
</dbReference>